<gene>
    <name evidence="2" type="ordered locus">Selsp_1661</name>
    <name evidence="3" type="ORF">SELSPUOL_00505</name>
</gene>
<dbReference type="Proteomes" id="UP000011124">
    <property type="component" value="Chromosome"/>
</dbReference>
<proteinExistence type="predicted"/>
<evidence type="ECO:0000313" key="4">
    <source>
        <dbReference type="Proteomes" id="UP000003505"/>
    </source>
</evidence>
<evidence type="ECO:0000313" key="2">
    <source>
        <dbReference type="EMBL" id="AEC00617.1"/>
    </source>
</evidence>
<feature type="region of interest" description="Disordered" evidence="1">
    <location>
        <begin position="74"/>
        <end position="116"/>
    </location>
</feature>
<organism evidence="3 4">
    <name type="scientific">Selenomonas sputigena (strain ATCC 35185 / DSM 20758 / CCUG 44933 / VPI D19B-28)</name>
    <dbReference type="NCBI Taxonomy" id="546271"/>
    <lineage>
        <taxon>Bacteria</taxon>
        <taxon>Bacillati</taxon>
        <taxon>Bacillota</taxon>
        <taxon>Negativicutes</taxon>
        <taxon>Selenomonadales</taxon>
        <taxon>Selenomonadaceae</taxon>
        <taxon>Selenomonas</taxon>
    </lineage>
</organism>
<dbReference type="KEGG" id="ssg:Selsp_1661"/>
<sequence>MSVTGIVLFVIFLLVKSLLDKKKKEARRQKAPESSASPDEMGGTPETTQVMAENPAEVRDLLRRFLDERAAAVETSDVPSEALSEIESASAARSSASLRHAENRGKKLQNSPEEAARPRALALDLAPAGLLQAVVLAEVIGRPKAQRRRSPYFRP</sequence>
<feature type="compositionally biased region" description="Low complexity" evidence="1">
    <location>
        <begin position="80"/>
        <end position="98"/>
    </location>
</feature>
<feature type="region of interest" description="Disordered" evidence="1">
    <location>
        <begin position="23"/>
        <end position="53"/>
    </location>
</feature>
<dbReference type="EMBL" id="CP002637">
    <property type="protein sequence ID" value="AEC00617.1"/>
    <property type="molecule type" value="Genomic_DNA"/>
</dbReference>
<reference evidence="2 5" key="2">
    <citation type="submission" date="2011-04" db="EMBL/GenBank/DDBJ databases">
        <title>The complete genome of Selenomonas sputigena DSM 20758.</title>
        <authorList>
            <consortium name="US DOE Joint Genome Institute (JGI-PGF)"/>
            <person name="Lucas S."/>
            <person name="Copeland A."/>
            <person name="Lapidus A."/>
            <person name="Bruce D."/>
            <person name="Goodwin L."/>
            <person name="Pitluck S."/>
            <person name="Peters L."/>
            <person name="Kyrpides N."/>
            <person name="Mavromatis K."/>
            <person name="Ivanova N."/>
            <person name="Ovchinnikova G."/>
            <person name="Teshima H."/>
            <person name="Detter J.C."/>
            <person name="Tapia R."/>
            <person name="Han C."/>
            <person name="Land M."/>
            <person name="Hauser L."/>
            <person name="Markowitz V."/>
            <person name="Cheng J.-F."/>
            <person name="Hugenholtz P."/>
            <person name="Woyke T."/>
            <person name="Wu D."/>
            <person name="Gronow S."/>
            <person name="Wellnitz S."/>
            <person name="Schneider S."/>
            <person name="Klenk H.-P."/>
            <person name="Eisen J.A."/>
        </authorList>
    </citation>
    <scope>NUCLEOTIDE SEQUENCE [LARGE SCALE GENOMIC DNA]</scope>
    <source>
        <strain evidence="2">ATCC 35185</strain>
        <strain evidence="5">ATCC 35185 / DSM 20758 / VPI D19B-28</strain>
    </source>
</reference>
<evidence type="ECO:0000256" key="1">
    <source>
        <dbReference type="SAM" id="MobiDB-lite"/>
    </source>
</evidence>
<dbReference type="AlphaFoldDB" id="C9LSS8"/>
<dbReference type="STRING" id="546271.Selsp_1661"/>
<evidence type="ECO:0000313" key="5">
    <source>
        <dbReference type="Proteomes" id="UP000011124"/>
    </source>
</evidence>
<dbReference type="Proteomes" id="UP000003505">
    <property type="component" value="Unassembled WGS sequence"/>
</dbReference>
<dbReference type="HOGENOM" id="CLU_1694304_0_0_9"/>
<reference evidence="3 4" key="1">
    <citation type="submission" date="2009-09" db="EMBL/GenBank/DDBJ databases">
        <authorList>
            <person name="Weinstock G."/>
            <person name="Sodergren E."/>
            <person name="Clifton S."/>
            <person name="Fulton L."/>
            <person name="Fulton B."/>
            <person name="Courtney L."/>
            <person name="Fronick C."/>
            <person name="Harrison M."/>
            <person name="Strong C."/>
            <person name="Farmer C."/>
            <person name="Delahaunty K."/>
            <person name="Markovic C."/>
            <person name="Hall O."/>
            <person name="Minx P."/>
            <person name="Tomlinson C."/>
            <person name="Mitreva M."/>
            <person name="Nelson J."/>
            <person name="Hou S."/>
            <person name="Wollam A."/>
            <person name="Pepin K.H."/>
            <person name="Johnson M."/>
            <person name="Bhonagiri V."/>
            <person name="Nash W.E."/>
            <person name="Warren W."/>
            <person name="Chinwalla A."/>
            <person name="Mardis E.R."/>
            <person name="Wilson R.K."/>
        </authorList>
    </citation>
    <scope>NUCLEOTIDE SEQUENCE [LARGE SCALE GENOMIC DNA]</scope>
    <source>
        <strain evidence="3">ATCC 35185</strain>
        <strain evidence="4">ATCC 35185 / DSM 20758 / VPI D19B-28</strain>
    </source>
</reference>
<name>C9LSS8_SELS3</name>
<dbReference type="EMBL" id="ACKP02000011">
    <property type="protein sequence ID" value="EEX78027.1"/>
    <property type="molecule type" value="Genomic_DNA"/>
</dbReference>
<accession>C9LSS8</accession>
<keyword evidence="5" id="KW-1185">Reference proteome</keyword>
<dbReference type="RefSeq" id="WP_006191359.1">
    <property type="nucleotide sequence ID" value="NC_015437.1"/>
</dbReference>
<protein>
    <submittedName>
        <fullName evidence="3">Uncharacterized protein</fullName>
    </submittedName>
</protein>
<evidence type="ECO:0000313" key="3">
    <source>
        <dbReference type="EMBL" id="EEX78027.1"/>
    </source>
</evidence>